<dbReference type="InterPro" id="IPR001878">
    <property type="entry name" value="Znf_CCHC"/>
</dbReference>
<dbReference type="SUPFAM" id="SSF56672">
    <property type="entry name" value="DNA/RNA polymerases"/>
    <property type="match status" value="1"/>
</dbReference>
<feature type="domain" description="CCHC-type" evidence="2">
    <location>
        <begin position="341"/>
        <end position="356"/>
    </location>
</feature>
<name>A0AAQ3P2H7_VIGMU</name>
<dbReference type="InterPro" id="IPR036875">
    <property type="entry name" value="Znf_CCHC_sf"/>
</dbReference>
<dbReference type="InterPro" id="IPR036397">
    <property type="entry name" value="RNaseH_sf"/>
</dbReference>
<keyword evidence="1" id="KW-0863">Zinc-finger</keyword>
<keyword evidence="1" id="KW-0479">Metal-binding</keyword>
<dbReference type="SMART" id="SM00343">
    <property type="entry name" value="ZnF_C2HC"/>
    <property type="match status" value="2"/>
</dbReference>
<keyword evidence="4" id="KW-1185">Reference proteome</keyword>
<dbReference type="SUPFAM" id="SSF53098">
    <property type="entry name" value="Ribonuclease H-like"/>
    <property type="match status" value="1"/>
</dbReference>
<dbReference type="CDD" id="cd09272">
    <property type="entry name" value="RNase_HI_RT_Ty1"/>
    <property type="match status" value="1"/>
</dbReference>
<keyword evidence="1" id="KW-0862">Zinc</keyword>
<dbReference type="InterPro" id="IPR012337">
    <property type="entry name" value="RNaseH-like_sf"/>
</dbReference>
<dbReference type="GO" id="GO:0003676">
    <property type="term" value="F:nucleic acid binding"/>
    <property type="evidence" value="ECO:0007669"/>
    <property type="project" value="InterPro"/>
</dbReference>
<protein>
    <recommendedName>
        <fullName evidence="2">CCHC-type domain-containing protein</fullName>
    </recommendedName>
</protein>
<proteinExistence type="predicted"/>
<dbReference type="Gene3D" id="3.30.420.10">
    <property type="entry name" value="Ribonuclease H-like superfamily/Ribonuclease H"/>
    <property type="match status" value="1"/>
</dbReference>
<dbReference type="GO" id="GO:0008270">
    <property type="term" value="F:zinc ion binding"/>
    <property type="evidence" value="ECO:0007669"/>
    <property type="project" value="UniProtKB-KW"/>
</dbReference>
<organism evidence="3 4">
    <name type="scientific">Vigna mungo</name>
    <name type="common">Black gram</name>
    <name type="synonym">Phaseolus mungo</name>
    <dbReference type="NCBI Taxonomy" id="3915"/>
    <lineage>
        <taxon>Eukaryota</taxon>
        <taxon>Viridiplantae</taxon>
        <taxon>Streptophyta</taxon>
        <taxon>Embryophyta</taxon>
        <taxon>Tracheophyta</taxon>
        <taxon>Spermatophyta</taxon>
        <taxon>Magnoliopsida</taxon>
        <taxon>eudicotyledons</taxon>
        <taxon>Gunneridae</taxon>
        <taxon>Pentapetalae</taxon>
        <taxon>rosids</taxon>
        <taxon>fabids</taxon>
        <taxon>Fabales</taxon>
        <taxon>Fabaceae</taxon>
        <taxon>Papilionoideae</taxon>
        <taxon>50 kb inversion clade</taxon>
        <taxon>NPAAA clade</taxon>
        <taxon>indigoferoid/millettioid clade</taxon>
        <taxon>Phaseoleae</taxon>
        <taxon>Vigna</taxon>
    </lineage>
</organism>
<feature type="domain" description="CCHC-type" evidence="2">
    <location>
        <begin position="359"/>
        <end position="373"/>
    </location>
</feature>
<dbReference type="Proteomes" id="UP001374535">
    <property type="component" value="Chromosome 2"/>
</dbReference>
<sequence>MQDKNSSTFKAGSERLLAGFEWKGHMDESNIHRNERDLETDSLKELIWLLISPNAFAFRTLESLVVICGGSQQSLLVLDSQLSTLDSRLSNFRFPILLVYVFLSFMASEKYDVLFVRLNEKNYSAWAFQFQIFVTGKDLWGHVDGSTPAPDKDKDKVANAKWVVKDAQVMAWILSSVDSNIVLNLRPYKTASTMWSYLQKIYNQNNAARRFQLEHNITNFKQDSLSISDFYSKFMNLWAEYTDIVYANLPSEGLISVQIIHDITKFDQFLMKLRSDFEGIRSNLMHTDSVPSLDACLNELLREEQHLLTQSIIEDQRLSTVPVAYVAQGKSRLHDMSTIQCFSCKRFGHYASTCPKKFCNYCKKDGHIIKECPIRPPRRPTTTFTTTTISSIPNSSANPAPVHPNATTDASTLTPEMVQQMIISAFSALGLSGNSSSPWYFNFGASNHMTNNARFLTNIKNYSGNLTIHIAVDNDCRVQFSQSGCFVQDQHSGKIIAKGPKVGRLFPIHFLLSPSLSLPLVYFNSAVVDQQVWHKRLGHPNSNAQFSSKIKILRSDNGGGGIHITLISRILTIQWLSQRSCPSTPQQNGVVERKNCHLLDVVRTLLLESHVPSRFWCEALSTAVHLINRLPSPSISQSHGPLQDTSLDADPVQALEPEPAPLRRSSRIGKPSERYICSMTATLSSLPIPSSYKQTMQNECWKKAIESELLALEENQTWDIVSCPPSVKPLGSKFVFSIKLRSDGSIDRYKARLVVLGNKQEYGVDYDETFAPVAKMTTVRTILALATSNLGHYIKWMSKMHSSMVTLRRKFTSHFLVAPRVWFEKFCSTLLGFSFNQSQYDPSLFLQRTPKGIVVLLVYVDDIVVTSNDQDAISRIKQMLNSTFHMEELGHLNYFLGLEVHYHLEGIFVNQHKYIQDLVQLAGLTNATPVDTPMEVNVKYRRHEGELLDDPTQYRKLVGSLIYVTITRPDISYVVHTVSKFMQSPRHFHFSAVQRIIKYLLGTSGQGLFFPGNSSLQIQAYSDADWADCSDTRRSTTGWCMFLGNAPISWKFKKQDSVSKSSIEAEYRAMSAACSEITWLRGLLTELGVSQAQPTPLHADNTSAIQVAANPVYHERTKHIKVDCHYIREAYARRVITLPHVSTAVQIADIFTKSLPRQRHNFLLGKLMLVASPASI</sequence>
<dbReference type="Pfam" id="PF07727">
    <property type="entry name" value="RVT_2"/>
    <property type="match status" value="2"/>
</dbReference>
<dbReference type="AlphaFoldDB" id="A0AAQ3P2H7"/>
<dbReference type="InterPro" id="IPR013103">
    <property type="entry name" value="RVT_2"/>
</dbReference>
<dbReference type="EMBL" id="CP144699">
    <property type="protein sequence ID" value="WVZ18698.1"/>
    <property type="molecule type" value="Genomic_DNA"/>
</dbReference>
<dbReference type="InterPro" id="IPR043502">
    <property type="entry name" value="DNA/RNA_pol_sf"/>
</dbReference>
<reference evidence="3 4" key="1">
    <citation type="journal article" date="2023" name="Life. Sci Alliance">
        <title>Evolutionary insights into 3D genome organization and epigenetic landscape of Vigna mungo.</title>
        <authorList>
            <person name="Junaid A."/>
            <person name="Singh B."/>
            <person name="Bhatia S."/>
        </authorList>
    </citation>
    <scope>NUCLEOTIDE SEQUENCE [LARGE SCALE GENOMIC DNA]</scope>
    <source>
        <strain evidence="3">Urdbean</strain>
    </source>
</reference>
<evidence type="ECO:0000259" key="2">
    <source>
        <dbReference type="PROSITE" id="PS50158"/>
    </source>
</evidence>
<accession>A0AAQ3P2H7</accession>
<dbReference type="Pfam" id="PF14223">
    <property type="entry name" value="Retrotran_gag_2"/>
    <property type="match status" value="1"/>
</dbReference>
<dbReference type="PANTHER" id="PTHR11439">
    <property type="entry name" value="GAG-POL-RELATED RETROTRANSPOSON"/>
    <property type="match status" value="1"/>
</dbReference>
<gene>
    <name evidence="3" type="ORF">V8G54_006020</name>
</gene>
<evidence type="ECO:0000313" key="4">
    <source>
        <dbReference type="Proteomes" id="UP001374535"/>
    </source>
</evidence>
<dbReference type="Gene3D" id="4.10.60.10">
    <property type="entry name" value="Zinc finger, CCHC-type"/>
    <property type="match status" value="1"/>
</dbReference>
<dbReference type="PROSITE" id="PS50158">
    <property type="entry name" value="ZF_CCHC"/>
    <property type="match status" value="2"/>
</dbReference>
<evidence type="ECO:0000256" key="1">
    <source>
        <dbReference type="PROSITE-ProRule" id="PRU00047"/>
    </source>
</evidence>
<evidence type="ECO:0000313" key="3">
    <source>
        <dbReference type="EMBL" id="WVZ18698.1"/>
    </source>
</evidence>
<dbReference type="SUPFAM" id="SSF57756">
    <property type="entry name" value="Retrovirus zinc finger-like domains"/>
    <property type="match status" value="1"/>
</dbReference>
<dbReference type="PANTHER" id="PTHR11439:SF497">
    <property type="entry name" value="CYSTEINE-RICH RLK (RECEPTOR-LIKE PROTEIN KINASE) 8"/>
    <property type="match status" value="1"/>
</dbReference>